<dbReference type="Gene3D" id="1.10.3210.10">
    <property type="entry name" value="Hypothetical protein af1432"/>
    <property type="match status" value="1"/>
</dbReference>
<dbReference type="OrthoDB" id="7001648at2"/>
<comment type="caution">
    <text evidence="2">The sequence shown here is derived from an EMBL/GenBank/DDBJ whole genome shotgun (WGS) entry which is preliminary data.</text>
</comment>
<dbReference type="SUPFAM" id="SSF109604">
    <property type="entry name" value="HD-domain/PDEase-like"/>
    <property type="match status" value="1"/>
</dbReference>
<dbReference type="Pfam" id="PF08668">
    <property type="entry name" value="HDOD"/>
    <property type="match status" value="1"/>
</dbReference>
<reference evidence="2 3" key="1">
    <citation type="submission" date="2018-06" db="EMBL/GenBank/DDBJ databases">
        <title>Marinomonas sp. YLB-05 draft genome sequence.</title>
        <authorList>
            <person name="Yu L."/>
            <person name="Tang X."/>
        </authorList>
    </citation>
    <scope>NUCLEOTIDE SEQUENCE [LARGE SCALE GENOMIC DNA]</scope>
    <source>
        <strain evidence="2 3">YLB-05</strain>
    </source>
</reference>
<sequence>MGLFVVYNGSKYVCDLKQGIALSNDQAGESASTKVRIVHLADHTGKLQVIFPYDSMLDMAALSRLTKRRFDPVANYNIDGDPLVKPSTCPTLIDSELLNSEFIELRSHSQQNYKTIPLEEFKARFQGPLARYESLAIPVKSIPKAAESIDGDVDQLFQALGKFQAVRLKQRIEETLEIPPLPASSHRIIQLCGNDHAGTDDLCDVINLDPSLSAQVISWASSPYYGVKGEIESVEDAIIRVLGFDMVMNLALGLSMGNAFQLPQDGPRHYEDFWYSAVSHAVLMEALVRKMPSGQRPRLGHAYLAGLLHNFGYLTISVVLPPHFAILSRYIEANAHLPADVIEMQTLRFTKEQLGAWLLKHWGLPESIYTGIRYSRTADYRGAHDGIANLLYLAHQLFNGDDLNATLLEKVNIAHDDALACYKKVMSSSKELMTMVDLISGQK</sequence>
<organism evidence="2 3">
    <name type="scientific">Marinomonas piezotolerans</name>
    <dbReference type="NCBI Taxonomy" id="2213058"/>
    <lineage>
        <taxon>Bacteria</taxon>
        <taxon>Pseudomonadati</taxon>
        <taxon>Pseudomonadota</taxon>
        <taxon>Gammaproteobacteria</taxon>
        <taxon>Oceanospirillales</taxon>
        <taxon>Oceanospirillaceae</taxon>
        <taxon>Marinomonas</taxon>
    </lineage>
</organism>
<dbReference type="EMBL" id="QKRA01000002">
    <property type="protein sequence ID" value="RDL44872.1"/>
    <property type="molecule type" value="Genomic_DNA"/>
</dbReference>
<dbReference type="InterPro" id="IPR013976">
    <property type="entry name" value="HDOD"/>
</dbReference>
<keyword evidence="2" id="KW-0808">Transferase</keyword>
<dbReference type="InterPro" id="IPR052340">
    <property type="entry name" value="RNase_Y/CdgJ"/>
</dbReference>
<dbReference type="GO" id="GO:0016301">
    <property type="term" value="F:kinase activity"/>
    <property type="evidence" value="ECO:0007669"/>
    <property type="project" value="UniProtKB-KW"/>
</dbReference>
<dbReference type="InterPro" id="IPR036754">
    <property type="entry name" value="YbaK/aa-tRNA-synt-asso_dom_sf"/>
</dbReference>
<dbReference type="AlphaFoldDB" id="A0A370UAS2"/>
<dbReference type="GO" id="GO:0002161">
    <property type="term" value="F:aminoacyl-tRNA deacylase activity"/>
    <property type="evidence" value="ECO:0007669"/>
    <property type="project" value="InterPro"/>
</dbReference>
<accession>A0A370UAS2</accession>
<evidence type="ECO:0000313" key="2">
    <source>
        <dbReference type="EMBL" id="RDL44872.1"/>
    </source>
</evidence>
<feature type="domain" description="HDOD" evidence="1">
    <location>
        <begin position="178"/>
        <end position="378"/>
    </location>
</feature>
<evidence type="ECO:0000313" key="3">
    <source>
        <dbReference type="Proteomes" id="UP000254326"/>
    </source>
</evidence>
<dbReference type="PROSITE" id="PS51833">
    <property type="entry name" value="HDOD"/>
    <property type="match status" value="1"/>
</dbReference>
<gene>
    <name evidence="2" type="ORF">DN730_04450</name>
</gene>
<dbReference type="Proteomes" id="UP000254326">
    <property type="component" value="Unassembled WGS sequence"/>
</dbReference>
<dbReference type="Gene3D" id="3.90.960.10">
    <property type="entry name" value="YbaK/aminoacyl-tRNA synthetase-associated domain"/>
    <property type="match status" value="1"/>
</dbReference>
<dbReference type="PANTHER" id="PTHR33525:SF3">
    <property type="entry name" value="RIBONUCLEASE Y"/>
    <property type="match status" value="1"/>
</dbReference>
<evidence type="ECO:0000259" key="1">
    <source>
        <dbReference type="PROSITE" id="PS51833"/>
    </source>
</evidence>
<name>A0A370UAS2_9GAMM</name>
<keyword evidence="2" id="KW-0418">Kinase</keyword>
<dbReference type="PANTHER" id="PTHR33525">
    <property type="match status" value="1"/>
</dbReference>
<keyword evidence="3" id="KW-1185">Reference proteome</keyword>
<dbReference type="InterPro" id="IPR014627">
    <property type="entry name" value="UCP036888_HDGYP-like"/>
</dbReference>
<proteinExistence type="predicted"/>
<dbReference type="PIRSF" id="PIRSF036888">
    <property type="entry name" value="HDGYPm_UCP036888"/>
    <property type="match status" value="1"/>
</dbReference>
<protein>
    <submittedName>
        <fullName evidence="2">Histidine kinase</fullName>
    </submittedName>
</protein>